<dbReference type="Pfam" id="PF05267">
    <property type="entry name" value="DUF725"/>
    <property type="match status" value="1"/>
</dbReference>
<dbReference type="AlphaFoldDB" id="B4MCW5"/>
<gene>
    <name evidence="3" type="primary">Dvir\GJ15252</name>
    <name evidence="3" type="ORF">Dvir_GJ15252</name>
</gene>
<dbReference type="FunCoup" id="B4MCW5">
    <property type="interactions" value="1"/>
</dbReference>
<dbReference type="KEGG" id="dvi:6635460"/>
<feature type="domain" description="Protein TsetseEP" evidence="2">
    <location>
        <begin position="83"/>
        <end position="201"/>
    </location>
</feature>
<keyword evidence="1" id="KW-0732">Signal</keyword>
<evidence type="ECO:0000259" key="2">
    <source>
        <dbReference type="Pfam" id="PF05267"/>
    </source>
</evidence>
<organism evidence="3 4">
    <name type="scientific">Drosophila virilis</name>
    <name type="common">Fruit fly</name>
    <dbReference type="NCBI Taxonomy" id="7244"/>
    <lineage>
        <taxon>Eukaryota</taxon>
        <taxon>Metazoa</taxon>
        <taxon>Ecdysozoa</taxon>
        <taxon>Arthropoda</taxon>
        <taxon>Hexapoda</taxon>
        <taxon>Insecta</taxon>
        <taxon>Pterygota</taxon>
        <taxon>Neoptera</taxon>
        <taxon>Endopterygota</taxon>
        <taxon>Diptera</taxon>
        <taxon>Brachycera</taxon>
        <taxon>Muscomorpha</taxon>
        <taxon>Ephydroidea</taxon>
        <taxon>Drosophilidae</taxon>
        <taxon>Drosophila</taxon>
    </lineage>
</organism>
<reference evidence="3 4" key="1">
    <citation type="journal article" date="2007" name="Nature">
        <title>Evolution of genes and genomes on the Drosophila phylogeny.</title>
        <authorList>
            <consortium name="Drosophila 12 Genomes Consortium"/>
            <person name="Clark A.G."/>
            <person name="Eisen M.B."/>
            <person name="Smith D.R."/>
            <person name="Bergman C.M."/>
            <person name="Oliver B."/>
            <person name="Markow T.A."/>
            <person name="Kaufman T.C."/>
            <person name="Kellis M."/>
            <person name="Gelbart W."/>
            <person name="Iyer V.N."/>
            <person name="Pollard D.A."/>
            <person name="Sackton T.B."/>
            <person name="Larracuente A.M."/>
            <person name="Singh N.D."/>
            <person name="Abad J.P."/>
            <person name="Abt D.N."/>
            <person name="Adryan B."/>
            <person name="Aguade M."/>
            <person name="Akashi H."/>
            <person name="Anderson W.W."/>
            <person name="Aquadro C.F."/>
            <person name="Ardell D.H."/>
            <person name="Arguello R."/>
            <person name="Artieri C.G."/>
            <person name="Barbash D.A."/>
            <person name="Barker D."/>
            <person name="Barsanti P."/>
            <person name="Batterham P."/>
            <person name="Batzoglou S."/>
            <person name="Begun D."/>
            <person name="Bhutkar A."/>
            <person name="Blanco E."/>
            <person name="Bosak S.A."/>
            <person name="Bradley R.K."/>
            <person name="Brand A.D."/>
            <person name="Brent M.R."/>
            <person name="Brooks A.N."/>
            <person name="Brown R.H."/>
            <person name="Butlin R.K."/>
            <person name="Caggese C."/>
            <person name="Calvi B.R."/>
            <person name="Bernardo de Carvalho A."/>
            <person name="Caspi A."/>
            <person name="Castrezana S."/>
            <person name="Celniker S.E."/>
            <person name="Chang J.L."/>
            <person name="Chapple C."/>
            <person name="Chatterji S."/>
            <person name="Chinwalla A."/>
            <person name="Civetta A."/>
            <person name="Clifton S.W."/>
            <person name="Comeron J.M."/>
            <person name="Costello J.C."/>
            <person name="Coyne J.A."/>
            <person name="Daub J."/>
            <person name="David R.G."/>
            <person name="Delcher A.L."/>
            <person name="Delehaunty K."/>
            <person name="Do C.B."/>
            <person name="Ebling H."/>
            <person name="Edwards K."/>
            <person name="Eickbush T."/>
            <person name="Evans J.D."/>
            <person name="Filipski A."/>
            <person name="Findeiss S."/>
            <person name="Freyhult E."/>
            <person name="Fulton L."/>
            <person name="Fulton R."/>
            <person name="Garcia A.C."/>
            <person name="Gardiner A."/>
            <person name="Garfield D.A."/>
            <person name="Garvin B.E."/>
            <person name="Gibson G."/>
            <person name="Gilbert D."/>
            <person name="Gnerre S."/>
            <person name="Godfrey J."/>
            <person name="Good R."/>
            <person name="Gotea V."/>
            <person name="Gravely B."/>
            <person name="Greenberg A.J."/>
            <person name="Griffiths-Jones S."/>
            <person name="Gross S."/>
            <person name="Guigo R."/>
            <person name="Gustafson E.A."/>
            <person name="Haerty W."/>
            <person name="Hahn M.W."/>
            <person name="Halligan D.L."/>
            <person name="Halpern A.L."/>
            <person name="Halter G.M."/>
            <person name="Han M.V."/>
            <person name="Heger A."/>
            <person name="Hillier L."/>
            <person name="Hinrichs A.S."/>
            <person name="Holmes I."/>
            <person name="Hoskins R.A."/>
            <person name="Hubisz M.J."/>
            <person name="Hultmark D."/>
            <person name="Huntley M.A."/>
            <person name="Jaffe D.B."/>
            <person name="Jagadeeshan S."/>
            <person name="Jeck W.R."/>
            <person name="Johnson J."/>
            <person name="Jones C.D."/>
            <person name="Jordan W.C."/>
            <person name="Karpen G.H."/>
            <person name="Kataoka E."/>
            <person name="Keightley P.D."/>
            <person name="Kheradpour P."/>
            <person name="Kirkness E.F."/>
            <person name="Koerich L.B."/>
            <person name="Kristiansen K."/>
            <person name="Kudrna D."/>
            <person name="Kulathinal R.J."/>
            <person name="Kumar S."/>
            <person name="Kwok R."/>
            <person name="Lander E."/>
            <person name="Langley C.H."/>
            <person name="Lapoint R."/>
            <person name="Lazzaro B.P."/>
            <person name="Lee S.J."/>
            <person name="Levesque L."/>
            <person name="Li R."/>
            <person name="Lin C.F."/>
            <person name="Lin M.F."/>
            <person name="Lindblad-Toh K."/>
            <person name="Llopart A."/>
            <person name="Long M."/>
            <person name="Low L."/>
            <person name="Lozovsky E."/>
            <person name="Lu J."/>
            <person name="Luo M."/>
            <person name="Machado C.A."/>
            <person name="Makalowski W."/>
            <person name="Marzo M."/>
            <person name="Matsuda M."/>
            <person name="Matzkin L."/>
            <person name="McAllister B."/>
            <person name="McBride C.S."/>
            <person name="McKernan B."/>
            <person name="McKernan K."/>
            <person name="Mendez-Lago M."/>
            <person name="Minx P."/>
            <person name="Mollenhauer M.U."/>
            <person name="Montooth K."/>
            <person name="Mount S.M."/>
            <person name="Mu X."/>
            <person name="Myers E."/>
            <person name="Negre B."/>
            <person name="Newfeld S."/>
            <person name="Nielsen R."/>
            <person name="Noor M.A."/>
            <person name="O'Grady P."/>
            <person name="Pachter L."/>
            <person name="Papaceit M."/>
            <person name="Parisi M.J."/>
            <person name="Parisi M."/>
            <person name="Parts L."/>
            <person name="Pedersen J.S."/>
            <person name="Pesole G."/>
            <person name="Phillippy A.M."/>
            <person name="Ponting C.P."/>
            <person name="Pop M."/>
            <person name="Porcelli D."/>
            <person name="Powell J.R."/>
            <person name="Prohaska S."/>
            <person name="Pruitt K."/>
            <person name="Puig M."/>
            <person name="Quesneville H."/>
            <person name="Ram K.R."/>
            <person name="Rand D."/>
            <person name="Rasmussen M.D."/>
            <person name="Reed L.K."/>
            <person name="Reenan R."/>
            <person name="Reily A."/>
            <person name="Remington K.A."/>
            <person name="Rieger T.T."/>
            <person name="Ritchie M.G."/>
            <person name="Robin C."/>
            <person name="Rogers Y.H."/>
            <person name="Rohde C."/>
            <person name="Rozas J."/>
            <person name="Rubenfield M.J."/>
            <person name="Ruiz A."/>
            <person name="Russo S."/>
            <person name="Salzberg S.L."/>
            <person name="Sanchez-Gracia A."/>
            <person name="Saranga D.J."/>
            <person name="Sato H."/>
            <person name="Schaeffer S.W."/>
            <person name="Schatz M.C."/>
            <person name="Schlenke T."/>
            <person name="Schwartz R."/>
            <person name="Segarra C."/>
            <person name="Singh R.S."/>
            <person name="Sirot L."/>
            <person name="Sirota M."/>
            <person name="Sisneros N.B."/>
            <person name="Smith C.D."/>
            <person name="Smith T.F."/>
            <person name="Spieth J."/>
            <person name="Stage D.E."/>
            <person name="Stark A."/>
            <person name="Stephan W."/>
            <person name="Strausberg R.L."/>
            <person name="Strempel S."/>
            <person name="Sturgill D."/>
            <person name="Sutton G."/>
            <person name="Sutton G.G."/>
            <person name="Tao W."/>
            <person name="Teichmann S."/>
            <person name="Tobari Y.N."/>
            <person name="Tomimura Y."/>
            <person name="Tsolas J.M."/>
            <person name="Valente V.L."/>
            <person name="Venter E."/>
            <person name="Venter J.C."/>
            <person name="Vicario S."/>
            <person name="Vieira F.G."/>
            <person name="Vilella A.J."/>
            <person name="Villasante A."/>
            <person name="Walenz B."/>
            <person name="Wang J."/>
            <person name="Wasserman M."/>
            <person name="Watts T."/>
            <person name="Wilson D."/>
            <person name="Wilson R.K."/>
            <person name="Wing R.A."/>
            <person name="Wolfner M.F."/>
            <person name="Wong A."/>
            <person name="Wong G.K."/>
            <person name="Wu C.I."/>
            <person name="Wu G."/>
            <person name="Yamamoto D."/>
            <person name="Yang H.P."/>
            <person name="Yang S.P."/>
            <person name="Yorke J.A."/>
            <person name="Yoshida K."/>
            <person name="Zdobnov E."/>
            <person name="Zhang P."/>
            <person name="Zhang Y."/>
            <person name="Zimin A.V."/>
            <person name="Baldwin J."/>
            <person name="Abdouelleil A."/>
            <person name="Abdulkadir J."/>
            <person name="Abebe A."/>
            <person name="Abera B."/>
            <person name="Abreu J."/>
            <person name="Acer S.C."/>
            <person name="Aftuck L."/>
            <person name="Alexander A."/>
            <person name="An P."/>
            <person name="Anderson E."/>
            <person name="Anderson S."/>
            <person name="Arachi H."/>
            <person name="Azer M."/>
            <person name="Bachantsang P."/>
            <person name="Barry A."/>
            <person name="Bayul T."/>
            <person name="Berlin A."/>
            <person name="Bessette D."/>
            <person name="Bloom T."/>
            <person name="Blye J."/>
            <person name="Boguslavskiy L."/>
            <person name="Bonnet C."/>
            <person name="Boukhgalter B."/>
            <person name="Bourzgui I."/>
            <person name="Brown A."/>
            <person name="Cahill P."/>
            <person name="Channer S."/>
            <person name="Cheshatsang Y."/>
            <person name="Chuda L."/>
            <person name="Citroen M."/>
            <person name="Collymore A."/>
            <person name="Cooke P."/>
            <person name="Costello M."/>
            <person name="D'Aco K."/>
            <person name="Daza R."/>
            <person name="De Haan G."/>
            <person name="DeGray S."/>
            <person name="DeMaso C."/>
            <person name="Dhargay N."/>
            <person name="Dooley K."/>
            <person name="Dooley E."/>
            <person name="Doricent M."/>
            <person name="Dorje P."/>
            <person name="Dorjee K."/>
            <person name="Dupes A."/>
            <person name="Elong R."/>
            <person name="Falk J."/>
            <person name="Farina A."/>
            <person name="Faro S."/>
            <person name="Ferguson D."/>
            <person name="Fisher S."/>
            <person name="Foley C.D."/>
            <person name="Franke A."/>
            <person name="Friedrich D."/>
            <person name="Gadbois L."/>
            <person name="Gearin G."/>
            <person name="Gearin C.R."/>
            <person name="Giannoukos G."/>
            <person name="Goode T."/>
            <person name="Graham J."/>
            <person name="Grandbois E."/>
            <person name="Grewal S."/>
            <person name="Gyaltsen K."/>
            <person name="Hafez N."/>
            <person name="Hagos B."/>
            <person name="Hall J."/>
            <person name="Henson C."/>
            <person name="Hollinger A."/>
            <person name="Honan T."/>
            <person name="Huard M.D."/>
            <person name="Hughes L."/>
            <person name="Hurhula B."/>
            <person name="Husby M.E."/>
            <person name="Kamat A."/>
            <person name="Kanga B."/>
            <person name="Kashin S."/>
            <person name="Khazanovich D."/>
            <person name="Kisner P."/>
            <person name="Lance K."/>
            <person name="Lara M."/>
            <person name="Lee W."/>
            <person name="Lennon N."/>
            <person name="Letendre F."/>
            <person name="LeVine R."/>
            <person name="Lipovsky A."/>
            <person name="Liu X."/>
            <person name="Liu J."/>
            <person name="Liu S."/>
            <person name="Lokyitsang T."/>
            <person name="Lokyitsang Y."/>
            <person name="Lubonja R."/>
            <person name="Lui A."/>
            <person name="MacDonald P."/>
            <person name="Magnisalis V."/>
            <person name="Maru K."/>
            <person name="Matthews C."/>
            <person name="McCusker W."/>
            <person name="McDonough S."/>
            <person name="Mehta T."/>
            <person name="Meldrim J."/>
            <person name="Meneus L."/>
            <person name="Mihai O."/>
            <person name="Mihalev A."/>
            <person name="Mihova T."/>
            <person name="Mittelman R."/>
            <person name="Mlenga V."/>
            <person name="Montmayeur A."/>
            <person name="Mulrain L."/>
            <person name="Navidi A."/>
            <person name="Naylor J."/>
            <person name="Negash T."/>
            <person name="Nguyen T."/>
            <person name="Nguyen N."/>
            <person name="Nicol R."/>
            <person name="Norbu C."/>
            <person name="Norbu N."/>
            <person name="Novod N."/>
            <person name="O'Neill B."/>
            <person name="Osman S."/>
            <person name="Markiewicz E."/>
            <person name="Oyono O.L."/>
            <person name="Patti C."/>
            <person name="Phunkhang P."/>
            <person name="Pierre F."/>
            <person name="Priest M."/>
            <person name="Raghuraman S."/>
            <person name="Rege F."/>
            <person name="Reyes R."/>
            <person name="Rise C."/>
            <person name="Rogov P."/>
            <person name="Ross K."/>
            <person name="Ryan E."/>
            <person name="Settipalli S."/>
            <person name="Shea T."/>
            <person name="Sherpa N."/>
            <person name="Shi L."/>
            <person name="Shih D."/>
            <person name="Sparrow T."/>
            <person name="Spaulding J."/>
            <person name="Stalker J."/>
            <person name="Stange-Thomann N."/>
            <person name="Stavropoulos S."/>
            <person name="Stone C."/>
            <person name="Strader C."/>
            <person name="Tesfaye S."/>
            <person name="Thomson T."/>
            <person name="Thoulutsang Y."/>
            <person name="Thoulutsang D."/>
            <person name="Topham K."/>
            <person name="Topping I."/>
            <person name="Tsamla T."/>
            <person name="Vassiliev H."/>
            <person name="Vo A."/>
            <person name="Wangchuk T."/>
            <person name="Wangdi T."/>
            <person name="Weiand M."/>
            <person name="Wilkinson J."/>
            <person name="Wilson A."/>
            <person name="Yadav S."/>
            <person name="Young G."/>
            <person name="Yu Q."/>
            <person name="Zembek L."/>
            <person name="Zhong D."/>
            <person name="Zimmer A."/>
            <person name="Zwirko Z."/>
            <person name="Jaffe D.B."/>
            <person name="Alvarez P."/>
            <person name="Brockman W."/>
            <person name="Butler J."/>
            <person name="Chin C."/>
            <person name="Gnerre S."/>
            <person name="Grabherr M."/>
            <person name="Kleber M."/>
            <person name="Mauceli E."/>
            <person name="MacCallum I."/>
        </authorList>
    </citation>
    <scope>NUCLEOTIDE SEQUENCE [LARGE SCALE GENOMIC DNA]</scope>
    <source>
        <strain evidence="4">Tucson 15010-1051.87</strain>
    </source>
</reference>
<dbReference type="EMBL" id="CH940660">
    <property type="protein sequence ID" value="EDW58037.1"/>
    <property type="molecule type" value="Genomic_DNA"/>
</dbReference>
<dbReference type="InParanoid" id="B4MCW5"/>
<feature type="signal peptide" evidence="1">
    <location>
        <begin position="1"/>
        <end position="23"/>
    </location>
</feature>
<sequence>MKFIIASVMCLCLSLSLASVGQAQPVSLPAPLDAQLLNVVDEMTQIGENAGKALVHQYEEIVMEPQQQLDQAVERVEVRRSESPQCVAEQDAQIDSILDTAHQELHECGLTAAHDSAEIVTDVNQATQQLVFGGYALGRTYNKCQNYKNVVLKQSCMAKFYVQATLYLVSARSSLKTIKQTTNDRIPAVFTDSNACTHVASEKAVTALDVINADIDKCIGQARRR</sequence>
<name>B4MCW5_DROVI</name>
<dbReference type="OMA" id="RQSCMAK"/>
<evidence type="ECO:0000256" key="1">
    <source>
        <dbReference type="SAM" id="SignalP"/>
    </source>
</evidence>
<evidence type="ECO:0000313" key="4">
    <source>
        <dbReference type="Proteomes" id="UP000008792"/>
    </source>
</evidence>
<dbReference type="InterPro" id="IPR007931">
    <property type="entry name" value="TsetseEP"/>
</dbReference>
<feature type="chain" id="PRO_5002817742" description="Protein TsetseEP domain-containing protein" evidence="1">
    <location>
        <begin position="24"/>
        <end position="225"/>
    </location>
</feature>
<keyword evidence="4" id="KW-1185">Reference proteome</keyword>
<accession>B4MCW5</accession>
<evidence type="ECO:0000313" key="3">
    <source>
        <dbReference type="EMBL" id="EDW58037.1"/>
    </source>
</evidence>
<proteinExistence type="predicted"/>
<dbReference type="Proteomes" id="UP000008792">
    <property type="component" value="Unassembled WGS sequence"/>
</dbReference>
<dbReference type="eggNOG" id="ENOG502TCYJ">
    <property type="taxonomic scope" value="Eukaryota"/>
</dbReference>
<dbReference type="OrthoDB" id="8005239at2759"/>
<protein>
    <recommendedName>
        <fullName evidence="2">Protein TsetseEP domain-containing protein</fullName>
    </recommendedName>
</protein>
<dbReference type="HOGENOM" id="CLU_1262707_0_0_1"/>
<dbReference type="PhylomeDB" id="B4MCW5"/>